<dbReference type="PIRSF" id="PIRSF000332">
    <property type="entry name" value="FMO"/>
    <property type="match status" value="1"/>
</dbReference>
<dbReference type="OrthoDB" id="66881at2759"/>
<evidence type="ECO:0000256" key="9">
    <source>
        <dbReference type="ARBA" id="ARBA00022989"/>
    </source>
</evidence>
<keyword evidence="8 18" id="KW-0521">NADP</keyword>
<dbReference type="EC" id="1.-.-.-" evidence="19"/>
<gene>
    <name evidence="22" type="primary">LOC106182019</name>
</gene>
<evidence type="ECO:0000256" key="17">
    <source>
        <dbReference type="ARBA" id="ARBA00049443"/>
    </source>
</evidence>
<dbReference type="InterPro" id="IPR050346">
    <property type="entry name" value="FMO-like"/>
</dbReference>
<dbReference type="PRINTS" id="PR01121">
    <property type="entry name" value="FMOXYGENASE1"/>
</dbReference>
<protein>
    <recommendedName>
        <fullName evidence="19">Flavin-containing monooxygenase</fullName>
        <ecNumber evidence="19">1.-.-.-</ecNumber>
    </recommendedName>
</protein>
<dbReference type="Pfam" id="PF00743">
    <property type="entry name" value="FMO-like"/>
    <property type="match status" value="1"/>
</dbReference>
<accession>A0A1S3KHH9</accession>
<proteinExistence type="inferred from homology"/>
<dbReference type="PANTHER" id="PTHR23023">
    <property type="entry name" value="DIMETHYLANILINE MONOOXYGENASE"/>
    <property type="match status" value="1"/>
</dbReference>
<dbReference type="GO" id="GO:0005789">
    <property type="term" value="C:endoplasmic reticulum membrane"/>
    <property type="evidence" value="ECO:0007669"/>
    <property type="project" value="UniProtKB-SubCell"/>
</dbReference>
<evidence type="ECO:0000313" key="22">
    <source>
        <dbReference type="RefSeq" id="XP_013422083.1"/>
    </source>
</evidence>
<comment type="catalytic activity">
    <reaction evidence="14">
        <text>hypotaurine + NADH + O2 + H(+) = taurine + NAD(+) + H2O</text>
        <dbReference type="Rhea" id="RHEA:74111"/>
        <dbReference type="ChEBI" id="CHEBI:15377"/>
        <dbReference type="ChEBI" id="CHEBI:15378"/>
        <dbReference type="ChEBI" id="CHEBI:15379"/>
        <dbReference type="ChEBI" id="CHEBI:57540"/>
        <dbReference type="ChEBI" id="CHEBI:57853"/>
        <dbReference type="ChEBI" id="CHEBI:57945"/>
        <dbReference type="ChEBI" id="CHEBI:507393"/>
        <dbReference type="EC" id="1.14.13.8"/>
    </reaction>
    <physiologicalReaction direction="left-to-right" evidence="14">
        <dbReference type="Rhea" id="RHEA:74112"/>
    </physiologicalReaction>
</comment>
<comment type="similarity">
    <text evidence="3 18 19">Belongs to the FMO family.</text>
</comment>
<keyword evidence="12 18" id="KW-0472">Membrane</keyword>
<comment type="catalytic activity">
    <reaction evidence="15">
        <text>hypotaurine + NADPH + O2 + H(+) = taurine + NADP(+) + H2O</text>
        <dbReference type="Rhea" id="RHEA:69819"/>
        <dbReference type="ChEBI" id="CHEBI:15377"/>
        <dbReference type="ChEBI" id="CHEBI:15378"/>
        <dbReference type="ChEBI" id="CHEBI:15379"/>
        <dbReference type="ChEBI" id="CHEBI:57783"/>
        <dbReference type="ChEBI" id="CHEBI:57853"/>
        <dbReference type="ChEBI" id="CHEBI:58349"/>
        <dbReference type="ChEBI" id="CHEBI:507393"/>
        <dbReference type="EC" id="1.14.13.8"/>
    </reaction>
    <physiologicalReaction direction="left-to-right" evidence="15">
        <dbReference type="Rhea" id="RHEA:69820"/>
    </physiologicalReaction>
</comment>
<keyword evidence="5 20" id="KW-0812">Transmembrane</keyword>
<dbReference type="GO" id="GO:0004499">
    <property type="term" value="F:N,N-dimethylaniline monooxygenase activity"/>
    <property type="evidence" value="ECO:0007669"/>
    <property type="project" value="UniProtKB-UniRule"/>
</dbReference>
<keyword evidence="6 18" id="KW-0256">Endoplasmic reticulum</keyword>
<keyword evidence="21" id="KW-1185">Reference proteome</keyword>
<dbReference type="KEGG" id="lak:106182019"/>
<dbReference type="OMA" id="PAGIYKG"/>
<dbReference type="SUPFAM" id="SSF51905">
    <property type="entry name" value="FAD/NAD(P)-binding domain"/>
    <property type="match status" value="2"/>
</dbReference>
<evidence type="ECO:0000256" key="8">
    <source>
        <dbReference type="ARBA" id="ARBA00022857"/>
    </source>
</evidence>
<dbReference type="GO" id="GO:0034899">
    <property type="term" value="F:trimethylamine monooxygenase activity"/>
    <property type="evidence" value="ECO:0007669"/>
    <property type="project" value="UniProtKB-EC"/>
</dbReference>
<comment type="cofactor">
    <cofactor evidence="1 18 19">
        <name>FAD</name>
        <dbReference type="ChEBI" id="CHEBI:57692"/>
    </cofactor>
</comment>
<evidence type="ECO:0000256" key="13">
    <source>
        <dbReference type="ARBA" id="ARBA00045957"/>
    </source>
</evidence>
<dbReference type="InterPro" id="IPR000960">
    <property type="entry name" value="Flavin_mOase"/>
</dbReference>
<dbReference type="FunFam" id="3.50.50.60:FF:000159">
    <property type="entry name" value="Dimethylaniline monooxygenase [N-oxide-forming]"/>
    <property type="match status" value="1"/>
</dbReference>
<evidence type="ECO:0000256" key="3">
    <source>
        <dbReference type="ARBA" id="ARBA00009183"/>
    </source>
</evidence>
<dbReference type="InterPro" id="IPR002253">
    <property type="entry name" value="Flavin_mOase_1"/>
</dbReference>
<name>A0A1S3KHH9_LINAN</name>
<evidence type="ECO:0000256" key="12">
    <source>
        <dbReference type="ARBA" id="ARBA00023136"/>
    </source>
</evidence>
<keyword evidence="7 18" id="KW-0274">FAD</keyword>
<dbReference type="InParanoid" id="A0A1S3KHH9"/>
<dbReference type="GeneID" id="106182019"/>
<dbReference type="InterPro" id="IPR036188">
    <property type="entry name" value="FAD/NAD-bd_sf"/>
</dbReference>
<dbReference type="RefSeq" id="XP_013422083.1">
    <property type="nucleotide sequence ID" value="XM_013566629.1"/>
</dbReference>
<evidence type="ECO:0000256" key="10">
    <source>
        <dbReference type="ARBA" id="ARBA00023002"/>
    </source>
</evidence>
<organism evidence="21 22">
    <name type="scientific">Lingula anatina</name>
    <name type="common">Brachiopod</name>
    <name type="synonym">Lingula unguis</name>
    <dbReference type="NCBI Taxonomy" id="7574"/>
    <lineage>
        <taxon>Eukaryota</taxon>
        <taxon>Metazoa</taxon>
        <taxon>Spiralia</taxon>
        <taxon>Lophotrochozoa</taxon>
        <taxon>Brachiopoda</taxon>
        <taxon>Linguliformea</taxon>
        <taxon>Lingulata</taxon>
        <taxon>Lingulida</taxon>
        <taxon>Linguloidea</taxon>
        <taxon>Lingulidae</taxon>
        <taxon>Lingula</taxon>
    </lineage>
</organism>
<evidence type="ECO:0000256" key="6">
    <source>
        <dbReference type="ARBA" id="ARBA00022824"/>
    </source>
</evidence>
<evidence type="ECO:0000256" key="11">
    <source>
        <dbReference type="ARBA" id="ARBA00023033"/>
    </source>
</evidence>
<evidence type="ECO:0000256" key="15">
    <source>
        <dbReference type="ARBA" id="ARBA00048041"/>
    </source>
</evidence>
<comment type="catalytic activity">
    <reaction evidence="16">
        <text>trimethylamine + NADPH + O2 = trimethylamine N-oxide + NADP(+) + H2O</text>
        <dbReference type="Rhea" id="RHEA:31979"/>
        <dbReference type="ChEBI" id="CHEBI:15377"/>
        <dbReference type="ChEBI" id="CHEBI:15379"/>
        <dbReference type="ChEBI" id="CHEBI:15724"/>
        <dbReference type="ChEBI" id="CHEBI:57783"/>
        <dbReference type="ChEBI" id="CHEBI:58349"/>
        <dbReference type="ChEBI" id="CHEBI:58389"/>
        <dbReference type="EC" id="1.14.13.148"/>
    </reaction>
    <physiologicalReaction direction="left-to-right" evidence="16">
        <dbReference type="Rhea" id="RHEA:31980"/>
    </physiologicalReaction>
</comment>
<dbReference type="Gene3D" id="3.50.50.60">
    <property type="entry name" value="FAD/NAD(P)-binding domain"/>
    <property type="match status" value="1"/>
</dbReference>
<dbReference type="Proteomes" id="UP000085678">
    <property type="component" value="Unplaced"/>
</dbReference>
<comment type="subcellular location">
    <subcellularLocation>
        <location evidence="2">Endoplasmic reticulum membrane</location>
        <topology evidence="2">Single-pass membrane protein</topology>
    </subcellularLocation>
</comment>
<keyword evidence="11 18" id="KW-0503">Monooxygenase</keyword>
<keyword evidence="4 18" id="KW-0285">Flavoprotein</keyword>
<evidence type="ECO:0000256" key="1">
    <source>
        <dbReference type="ARBA" id="ARBA00001974"/>
    </source>
</evidence>
<keyword evidence="10 18" id="KW-0560">Oxidoreductase</keyword>
<evidence type="ECO:0000256" key="7">
    <source>
        <dbReference type="ARBA" id="ARBA00022827"/>
    </source>
</evidence>
<evidence type="ECO:0000256" key="20">
    <source>
        <dbReference type="SAM" id="Phobius"/>
    </source>
</evidence>
<evidence type="ECO:0000256" key="5">
    <source>
        <dbReference type="ARBA" id="ARBA00022692"/>
    </source>
</evidence>
<evidence type="ECO:0000256" key="19">
    <source>
        <dbReference type="RuleBase" id="RU361177"/>
    </source>
</evidence>
<comment type="function">
    <text evidence="13">Broad spectrum monooxygenase that catalyzes the oxygenation of a wide variety of nitrogen- and sulfur-containing compounds including xenobiotics. Catalyzes the S-oxygenation of hypotaurine to produce taurine, an organic osmolyte involved in cell volume regulation as well as a variety of cytoprotective and developmental processes. In vitro, catalyzes the N-oxygenation of trimethylamine (TMA) to produce trimethylamine N-oxide (TMAO) and could therefore participate to the detoxification of this compound that is generated by the action of gut microbiota from dietary precursors such as choline, choline containing compounds, betaine or L-carnitine.</text>
</comment>
<evidence type="ECO:0000256" key="14">
    <source>
        <dbReference type="ARBA" id="ARBA00047338"/>
    </source>
</evidence>
<reference evidence="22" key="1">
    <citation type="submission" date="2025-08" db="UniProtKB">
        <authorList>
            <consortium name="RefSeq"/>
        </authorList>
    </citation>
    <scope>IDENTIFICATION</scope>
    <source>
        <tissue evidence="22">Gonads</tissue>
    </source>
</reference>
<dbReference type="GO" id="GO:0050661">
    <property type="term" value="F:NADP binding"/>
    <property type="evidence" value="ECO:0007669"/>
    <property type="project" value="InterPro"/>
</dbReference>
<evidence type="ECO:0000313" key="21">
    <source>
        <dbReference type="Proteomes" id="UP000085678"/>
    </source>
</evidence>
<evidence type="ECO:0000256" key="16">
    <source>
        <dbReference type="ARBA" id="ARBA00048088"/>
    </source>
</evidence>
<evidence type="ECO:0000256" key="2">
    <source>
        <dbReference type="ARBA" id="ARBA00004389"/>
    </source>
</evidence>
<keyword evidence="9 20" id="KW-1133">Transmembrane helix</keyword>
<dbReference type="GO" id="GO:0050660">
    <property type="term" value="F:flavin adenine dinucleotide binding"/>
    <property type="evidence" value="ECO:0007669"/>
    <property type="project" value="InterPro"/>
</dbReference>
<dbReference type="PRINTS" id="PR00370">
    <property type="entry name" value="FMOXYGENASE"/>
</dbReference>
<dbReference type="InterPro" id="IPR020946">
    <property type="entry name" value="Flavin_mOase-like"/>
</dbReference>
<dbReference type="AlphaFoldDB" id="A0A1S3KHH9"/>
<dbReference type="GO" id="GO:0047822">
    <property type="term" value="F:hypotaurine monooxygenase activity"/>
    <property type="evidence" value="ECO:0007669"/>
    <property type="project" value="RHEA"/>
</dbReference>
<sequence>MCDRERRRVAVIGAGASGLTSIKACLEEGLEPVCYEQCGVIGGLWTFTEEPKPYQGGAVYDCLVTNTSKEMTCFSDYPFPKHFPMYLTHRLVKQYLDEYAKRFGLLQHISFNTKVLAVEPAQDYNSTGSWTVKVQNDQGEVITDTFDDIILASGFFWKAWYPDIPGKEEFTGRIMHAKHYRRPEEFRDKTVLVVGNSNSAGDIAVDVSRVAEKTFLSIGNGTWIMNKVNQGQPADFQLRRFLSKMPSWLTKRIAKIIAQSHLDHTAFGLQPEVLDEGPLDLTSAVMFCDELPLSLATGKVAVKPHLIRLEGSKATFEDGTCVDRIDVVIFATGYNHSYSFVDKVSVALKNFDLYKLVFPTDLPHPSLAVVGCVTTAGPVFPVVELQARWATRVMAGRCVLPSAEVMKRDVQVMQKKYVQTDRSSPKMKKVNNLVLRDDIAELLGVGTCFWRQIWTDPVLAFKCYFGPCFPYQHRLCGPHTWEGARDAIFSAWENTYFSLRSGLKSPNQERKYQKETFIFLLLLVAIIMLAWFVNMVKKEQFP</sequence>
<evidence type="ECO:0000256" key="18">
    <source>
        <dbReference type="PIRNR" id="PIRNR000332"/>
    </source>
</evidence>
<comment type="catalytic activity">
    <reaction evidence="17">
        <text>N,N-dimethylaniline + NADPH + O2 + H(+) = N,N-dimethylaniline N-oxide + NADP(+) + H2O</text>
        <dbReference type="Rhea" id="RHEA:24468"/>
        <dbReference type="ChEBI" id="CHEBI:15377"/>
        <dbReference type="ChEBI" id="CHEBI:15378"/>
        <dbReference type="ChEBI" id="CHEBI:15379"/>
        <dbReference type="ChEBI" id="CHEBI:16269"/>
        <dbReference type="ChEBI" id="CHEBI:17735"/>
        <dbReference type="ChEBI" id="CHEBI:57783"/>
        <dbReference type="ChEBI" id="CHEBI:58349"/>
        <dbReference type="EC" id="1.14.13.8"/>
    </reaction>
    <physiologicalReaction direction="left-to-right" evidence="17">
        <dbReference type="Rhea" id="RHEA:24469"/>
    </physiologicalReaction>
</comment>
<feature type="transmembrane region" description="Helical" evidence="20">
    <location>
        <begin position="517"/>
        <end position="536"/>
    </location>
</feature>
<evidence type="ECO:0000256" key="4">
    <source>
        <dbReference type="ARBA" id="ARBA00022630"/>
    </source>
</evidence>